<evidence type="ECO:0000259" key="1">
    <source>
        <dbReference type="PROSITE" id="PS50994"/>
    </source>
</evidence>
<keyword evidence="3" id="KW-1185">Reference proteome</keyword>
<reference evidence="2 3" key="1">
    <citation type="submission" date="2024-09" db="EMBL/GenBank/DDBJ databases">
        <title>Laminarin stimulates single cell rates of sulfate reduction while oxygen inhibits transcriptomic activity in coastal marine sediment.</title>
        <authorList>
            <person name="Lindsay M."/>
            <person name="Orcutt B."/>
            <person name="Emerson D."/>
            <person name="Stepanauskas R."/>
            <person name="D'Angelo T."/>
        </authorList>
    </citation>
    <scope>NUCLEOTIDE SEQUENCE [LARGE SCALE GENOMIC DNA]</scope>
    <source>
        <strain evidence="2">SAG AM-311-K15</strain>
    </source>
</reference>
<dbReference type="Proteomes" id="UP001594351">
    <property type="component" value="Unassembled WGS sequence"/>
</dbReference>
<organism evidence="2 3">
    <name type="scientific">candidate division CSSED10-310 bacterium</name>
    <dbReference type="NCBI Taxonomy" id="2855610"/>
    <lineage>
        <taxon>Bacteria</taxon>
        <taxon>Bacteria division CSSED10-310</taxon>
    </lineage>
</organism>
<proteinExistence type="predicted"/>
<dbReference type="EMBL" id="JBHPBY010000282">
    <property type="protein sequence ID" value="MFC1852214.1"/>
    <property type="molecule type" value="Genomic_DNA"/>
</dbReference>
<feature type="domain" description="Integrase catalytic" evidence="1">
    <location>
        <begin position="153"/>
        <end position="323"/>
    </location>
</feature>
<protein>
    <recommendedName>
        <fullName evidence="1">Integrase catalytic domain-containing protein</fullName>
    </recommendedName>
</protein>
<dbReference type="SUPFAM" id="SSF46689">
    <property type="entry name" value="Homeodomain-like"/>
    <property type="match status" value="1"/>
</dbReference>
<dbReference type="SUPFAM" id="SSF53098">
    <property type="entry name" value="Ribonuclease H-like"/>
    <property type="match status" value="1"/>
</dbReference>
<dbReference type="InterPro" id="IPR009057">
    <property type="entry name" value="Homeodomain-like_sf"/>
</dbReference>
<comment type="caution">
    <text evidence="2">The sequence shown here is derived from an EMBL/GenBank/DDBJ whole genome shotgun (WGS) entry which is preliminary data.</text>
</comment>
<dbReference type="InterPro" id="IPR036397">
    <property type="entry name" value="RNaseH_sf"/>
</dbReference>
<sequence>FRRRSVMISAEFIKPSSPEALFRYLLVSQVLSCMHQGYSRSRAVREVAARDQFTLEGNLRRVSERTLHRWFKAFQDNSGAGLEPCPRPRPGSLVLSDELLSYCTAQKTIDPLASIPELIKRARRQGVISEQVQVSRTTVYRALKRAGVAVYRRKRVPHDDKRRFAYQHRMQMILCDGKHFRAGQGRYRRVALFFLDDATRYGLEVVVGTAEKPRLFLEGLHAVICQYGLPGLLYLDRGPGFRAHDTAQVVKQIGAGLILGTAGYAEGRGKIERFNQTALQAVLRSYDRRPDVDQDCEAIRLRLRHWLKKDYNSTPHEALSKDHGRSFEPFCFSDHPLYL</sequence>
<name>A0ABV6Z193_UNCC1</name>
<feature type="non-terminal residue" evidence="2">
    <location>
        <position position="1"/>
    </location>
</feature>
<accession>A0ABV6Z193</accession>
<dbReference type="PANTHER" id="PTHR35004:SF6">
    <property type="entry name" value="TRANSPOSASE"/>
    <property type="match status" value="1"/>
</dbReference>
<dbReference type="PROSITE" id="PS50994">
    <property type="entry name" value="INTEGRASE"/>
    <property type="match status" value="1"/>
</dbReference>
<dbReference type="InterPro" id="IPR012337">
    <property type="entry name" value="RNaseH-like_sf"/>
</dbReference>
<evidence type="ECO:0000313" key="3">
    <source>
        <dbReference type="Proteomes" id="UP001594351"/>
    </source>
</evidence>
<dbReference type="Gene3D" id="3.30.420.10">
    <property type="entry name" value="Ribonuclease H-like superfamily/Ribonuclease H"/>
    <property type="match status" value="1"/>
</dbReference>
<gene>
    <name evidence="2" type="ORF">ACFL27_18620</name>
</gene>
<dbReference type="PANTHER" id="PTHR35004">
    <property type="entry name" value="TRANSPOSASE RV3428C-RELATED"/>
    <property type="match status" value="1"/>
</dbReference>
<dbReference type="InterPro" id="IPR001584">
    <property type="entry name" value="Integrase_cat-core"/>
</dbReference>
<evidence type="ECO:0000313" key="2">
    <source>
        <dbReference type="EMBL" id="MFC1852214.1"/>
    </source>
</evidence>